<feature type="compositionally biased region" description="Acidic residues" evidence="1">
    <location>
        <begin position="161"/>
        <end position="170"/>
    </location>
</feature>
<dbReference type="Proteomes" id="UP000725002">
    <property type="component" value="Unassembled WGS sequence"/>
</dbReference>
<keyword evidence="2" id="KW-0732">Signal</keyword>
<feature type="chain" id="PRO_5036776556" description="Glycoside hydrolase Family 18, chitinase_18" evidence="2">
    <location>
        <begin position="27"/>
        <end position="381"/>
    </location>
</feature>
<feature type="signal peptide" evidence="2">
    <location>
        <begin position="1"/>
        <end position="26"/>
    </location>
</feature>
<evidence type="ECO:0008006" key="5">
    <source>
        <dbReference type="Google" id="ProtNLM"/>
    </source>
</evidence>
<comment type="caution">
    <text evidence="3">The sequence shown here is derived from an EMBL/GenBank/DDBJ whole genome shotgun (WGS) entry which is preliminary data.</text>
</comment>
<dbReference type="PROSITE" id="PS51257">
    <property type="entry name" value="PROKAR_LIPOPROTEIN"/>
    <property type="match status" value="1"/>
</dbReference>
<dbReference type="Pfam" id="PF16141">
    <property type="entry name" value="GH18_BT1044-like"/>
    <property type="match status" value="1"/>
</dbReference>
<evidence type="ECO:0000256" key="2">
    <source>
        <dbReference type="SAM" id="SignalP"/>
    </source>
</evidence>
<dbReference type="InterPro" id="IPR032320">
    <property type="entry name" value="GH18_BT1044-like"/>
</dbReference>
<accession>A0A940DU29</accession>
<gene>
    <name evidence="3" type="ORF">IAB75_11860</name>
</gene>
<sequence length="381" mass="42326">MRKIIENNISCLSGAVASAMTLFLFAGCSEWTEPESVKINVPTLESQNPELYAQYLQSLRDYRSSEHKVMVTKYDNKATAPVGQAEHLNALPDSVDYVILMNPDELSDAVVSEMSEIREEKGTMTLYTVSYDTIEDEYAAYLDEWNAAHVPEGGETGTPEGESETGEDTPSEPQEQPENFADFLGDRTDRLLSLTDKYGYDGINVAYTGIFPGSLQDEAKSELLAHQTVFFDKIKAWQSSHTDKLMFFEGMPINILYDLSFLNDCRYIIVDAIDAVNKEELTMNVYMTVTTGVPTDRMVIGVTTPSLTDPTDDRGLFSATDASGEAVRAVSGAAEWVCEQSGSFLRAGICVENAQNDYYNITKSYKYIREAIQTMNPSPLD</sequence>
<reference evidence="3" key="2">
    <citation type="journal article" date="2021" name="PeerJ">
        <title>Extensive microbial diversity within the chicken gut microbiome revealed by metagenomics and culture.</title>
        <authorList>
            <person name="Gilroy R."/>
            <person name="Ravi A."/>
            <person name="Getino M."/>
            <person name="Pursley I."/>
            <person name="Horton D.L."/>
            <person name="Alikhan N.F."/>
            <person name="Baker D."/>
            <person name="Gharbi K."/>
            <person name="Hall N."/>
            <person name="Watson M."/>
            <person name="Adriaenssens E.M."/>
            <person name="Foster-Nyarko E."/>
            <person name="Jarju S."/>
            <person name="Secka A."/>
            <person name="Antonio M."/>
            <person name="Oren A."/>
            <person name="Chaudhuri R.R."/>
            <person name="La Ragione R."/>
            <person name="Hildebrand F."/>
            <person name="Pallen M.J."/>
        </authorList>
    </citation>
    <scope>NUCLEOTIDE SEQUENCE</scope>
    <source>
        <strain evidence="3">G3-8215</strain>
    </source>
</reference>
<protein>
    <recommendedName>
        <fullName evidence="5">Glycoside hydrolase Family 18, chitinase_18</fullName>
    </recommendedName>
</protein>
<name>A0A940DU29_9BACT</name>
<dbReference type="EMBL" id="JADILV010000085">
    <property type="protein sequence ID" value="MBO8484785.1"/>
    <property type="molecule type" value="Genomic_DNA"/>
</dbReference>
<feature type="region of interest" description="Disordered" evidence="1">
    <location>
        <begin position="149"/>
        <end position="179"/>
    </location>
</feature>
<organism evidence="3 4">
    <name type="scientific">Candidatus Cryptobacteroides avicola</name>
    <dbReference type="NCBI Taxonomy" id="2840757"/>
    <lineage>
        <taxon>Bacteria</taxon>
        <taxon>Pseudomonadati</taxon>
        <taxon>Bacteroidota</taxon>
        <taxon>Bacteroidia</taxon>
        <taxon>Bacteroidales</taxon>
        <taxon>Candidatus Cryptobacteroides</taxon>
    </lineage>
</organism>
<proteinExistence type="predicted"/>
<reference evidence="3" key="1">
    <citation type="submission" date="2020-10" db="EMBL/GenBank/DDBJ databases">
        <authorList>
            <person name="Gilroy R."/>
        </authorList>
    </citation>
    <scope>NUCLEOTIDE SEQUENCE</scope>
    <source>
        <strain evidence="3">G3-8215</strain>
    </source>
</reference>
<evidence type="ECO:0000313" key="4">
    <source>
        <dbReference type="Proteomes" id="UP000725002"/>
    </source>
</evidence>
<evidence type="ECO:0000313" key="3">
    <source>
        <dbReference type="EMBL" id="MBO8484785.1"/>
    </source>
</evidence>
<evidence type="ECO:0000256" key="1">
    <source>
        <dbReference type="SAM" id="MobiDB-lite"/>
    </source>
</evidence>
<feature type="compositionally biased region" description="Low complexity" evidence="1">
    <location>
        <begin position="151"/>
        <end position="160"/>
    </location>
</feature>
<dbReference type="AlphaFoldDB" id="A0A940DU29"/>